<comment type="caution">
    <text evidence="2">The sequence shown here is derived from an EMBL/GenBank/DDBJ whole genome shotgun (WGS) entry which is preliminary data.</text>
</comment>
<sequence>MYPRLIIAAVASVFVASSSLAAPVELEVILGDPKTETELRLKTDRMRDLPGGAKEPVYVKKTPAKGNVFLNLVVYIAHEGDSFPLSADEIRFHDRNKKTYPLFDWFKEEGLAEVRGESVTIEARTALNLTVEVPETEVPNLRLSLLGDTHSLGKEMAEMASSGLSSSLVSSEILTELRLKTDQRRQLSGGESEPVYKMHRPKNGNVFVATTLYLSAPTPRSLRQEDFSLYVDGQRFKPFDLYRESGLVEERQKIFYITDKSIFHITTELPEAMAGQATLWIAGTELGPLFDLSAQDEEP</sequence>
<evidence type="ECO:0000313" key="3">
    <source>
        <dbReference type="Proteomes" id="UP000547674"/>
    </source>
</evidence>
<reference evidence="2 3" key="1">
    <citation type="submission" date="2020-03" db="EMBL/GenBank/DDBJ databases">
        <title>Metabolic flexibility allows generalist bacteria to become dominant in a frequently disturbed ecosystem.</title>
        <authorList>
            <person name="Chen Y.-J."/>
            <person name="Leung P.M."/>
            <person name="Bay S.K."/>
            <person name="Hugenholtz P."/>
            <person name="Kessler A.J."/>
            <person name="Shelley G."/>
            <person name="Waite D.W."/>
            <person name="Cook P.L."/>
            <person name="Greening C."/>
        </authorList>
    </citation>
    <scope>NUCLEOTIDE SEQUENCE [LARGE SCALE GENOMIC DNA]</scope>
    <source>
        <strain evidence="2">SS_bin_28</strain>
    </source>
</reference>
<name>A0A7Y2H3F4_UNCEI</name>
<dbReference type="AlphaFoldDB" id="A0A7Y2H3F4"/>
<keyword evidence="1" id="KW-0732">Signal</keyword>
<gene>
    <name evidence="2" type="ORF">HKN21_13520</name>
</gene>
<protein>
    <submittedName>
        <fullName evidence="2">Uncharacterized protein</fullName>
    </submittedName>
</protein>
<proteinExistence type="predicted"/>
<evidence type="ECO:0000256" key="1">
    <source>
        <dbReference type="SAM" id="SignalP"/>
    </source>
</evidence>
<feature type="chain" id="PRO_5031218727" evidence="1">
    <location>
        <begin position="22"/>
        <end position="299"/>
    </location>
</feature>
<organism evidence="2 3">
    <name type="scientific">Eiseniibacteriota bacterium</name>
    <dbReference type="NCBI Taxonomy" id="2212470"/>
    <lineage>
        <taxon>Bacteria</taxon>
        <taxon>Candidatus Eiseniibacteriota</taxon>
    </lineage>
</organism>
<dbReference type="EMBL" id="JABDJR010000545">
    <property type="protein sequence ID" value="NNF07777.1"/>
    <property type="molecule type" value="Genomic_DNA"/>
</dbReference>
<evidence type="ECO:0000313" key="2">
    <source>
        <dbReference type="EMBL" id="NNF07777.1"/>
    </source>
</evidence>
<accession>A0A7Y2H3F4</accession>
<dbReference type="Proteomes" id="UP000547674">
    <property type="component" value="Unassembled WGS sequence"/>
</dbReference>
<feature type="signal peptide" evidence="1">
    <location>
        <begin position="1"/>
        <end position="21"/>
    </location>
</feature>